<dbReference type="InParanoid" id="H9ZZ59"/>
<protein>
    <submittedName>
        <fullName evidence="1">Uncharacterized protein</fullName>
    </submittedName>
</protein>
<dbReference type="EMBL" id="CP003423">
    <property type="protein sequence ID" value="AFH43382.1"/>
    <property type="molecule type" value="Genomic_DNA"/>
</dbReference>
<dbReference type="EMBL" id="CP003423">
    <property type="protein sequence ID" value="AFH42016.1"/>
    <property type="molecule type" value="Genomic_DNA"/>
</dbReference>
<organism evidence="1 3">
    <name type="scientific">Fervidicoccus fontis (strain DSM 19380 / JCM 18336 / VKM B-2539 / Kam940)</name>
    <dbReference type="NCBI Taxonomy" id="1163730"/>
    <lineage>
        <taxon>Archaea</taxon>
        <taxon>Thermoproteota</taxon>
        <taxon>Thermoprotei</taxon>
        <taxon>Fervidicoccales</taxon>
        <taxon>Fervidicoccaceae</taxon>
        <taxon>Fervidicoccus</taxon>
    </lineage>
</organism>
<dbReference type="HOGENOM" id="CLU_2985511_0_0_2"/>
<keyword evidence="3" id="KW-1185">Reference proteome</keyword>
<accession>H9ZZ59</accession>
<reference evidence="3" key="1">
    <citation type="submission" date="2012-03" db="EMBL/GenBank/DDBJ databases">
        <title>Fervidicoccus fontis complete genome analysis confirms its distinct phylogenetic position and predicts its environmental function.</title>
        <authorList>
            <person name="Lebedinsky A.V."/>
            <person name="Mardanov A.V."/>
            <person name="Gumerov V.M."/>
            <person name="Beletsky A.V."/>
            <person name="Kublanov I.V."/>
            <person name="Perevalova A.A."/>
            <person name="Bonch-Osmolovskaya E.A."/>
            <person name="Ravin N.V."/>
            <person name="Skryabin K.G."/>
        </authorList>
    </citation>
    <scope>NUCLEOTIDE SEQUENCE [LARGE SCALE GENOMIC DNA]</scope>
    <source>
        <strain evidence="3">DSM 19380 / VKM B-2539 / Kam940</strain>
    </source>
</reference>
<proteinExistence type="predicted"/>
<dbReference type="KEGG" id="ffo:FFONT_0020"/>
<gene>
    <name evidence="1" type="ordered locus">FFONT_0020</name>
    <name evidence="2" type="ordered locus">FFONT_1394</name>
</gene>
<evidence type="ECO:0000313" key="1">
    <source>
        <dbReference type="EMBL" id="AFH42016.1"/>
    </source>
</evidence>
<dbReference type="AlphaFoldDB" id="H9ZZ59"/>
<evidence type="ECO:0000313" key="2">
    <source>
        <dbReference type="EMBL" id="AFH43382.1"/>
    </source>
</evidence>
<name>H9ZZ59_FERFK</name>
<evidence type="ECO:0000313" key="3">
    <source>
        <dbReference type="Proteomes" id="UP000007391"/>
    </source>
</evidence>
<dbReference type="Proteomes" id="UP000007391">
    <property type="component" value="Chromosome"/>
</dbReference>
<reference evidence="1 3" key="2">
    <citation type="journal article" date="2014" name="Extremophiles">
        <title>Analysis of the complete genome of Fervidococcus fontis confirms the distinct phylogenetic position of the order Fervidicoccales and suggests its environmental function.</title>
        <authorList>
            <person name="Lebedinsky A.V."/>
            <person name="Mardanov A.V."/>
            <person name="Kublanov I.V."/>
            <person name="Gumerov V.M."/>
            <person name="Beletsky A.V."/>
            <person name="Perevalova A.A."/>
            <person name="Bidzhieva S.Kh."/>
            <person name="Bonch-Osmolovskaya E.A."/>
            <person name="Skryabin K.G."/>
            <person name="Ravin N.V."/>
        </authorList>
    </citation>
    <scope>NUCLEOTIDE SEQUENCE [LARGE SCALE GENOMIC DNA]</scope>
    <source>
        <strain evidence="3">DSM 19380 / VKM B-2539 / Kam940</strain>
        <strain evidence="1">Kam940</strain>
    </source>
</reference>
<dbReference type="KEGG" id="ffo:FFONT_1394"/>
<dbReference type="STRING" id="1163730.FFONT_0020"/>
<sequence>MKFRIVGNKADFKLKDKLNIFLLYIFYYNFLEKMGKNISDLAIFAIGPKSFYYNTKL</sequence>